<evidence type="ECO:0000313" key="5">
    <source>
        <dbReference type="EMBL" id="MBP1294161.1"/>
    </source>
</evidence>
<dbReference type="Pfam" id="PF13561">
    <property type="entry name" value="adh_short_C2"/>
    <property type="match status" value="1"/>
</dbReference>
<dbReference type="EC" id="1.1.1.304" evidence="5"/>
<dbReference type="CDD" id="cd05233">
    <property type="entry name" value="SDR_c"/>
    <property type="match status" value="1"/>
</dbReference>
<name>A0A8I1Y992_BRAEL</name>
<dbReference type="FunFam" id="3.40.50.720:FF:000084">
    <property type="entry name" value="Short-chain dehydrogenase reductase"/>
    <property type="match status" value="1"/>
</dbReference>
<dbReference type="EC" id="1.1.1.76" evidence="5"/>
<keyword evidence="3" id="KW-0520">NAD</keyword>
<dbReference type="EC" id="1.1.1.-" evidence="5"/>
<dbReference type="InterPro" id="IPR036291">
    <property type="entry name" value="NAD(P)-bd_dom_sf"/>
</dbReference>
<dbReference type="InterPro" id="IPR057326">
    <property type="entry name" value="KR_dom"/>
</dbReference>
<comment type="caution">
    <text evidence="5">The sequence shown here is derived from an EMBL/GenBank/DDBJ whole genome shotgun (WGS) entry which is preliminary data.</text>
</comment>
<dbReference type="PROSITE" id="PS00061">
    <property type="entry name" value="ADH_SHORT"/>
    <property type="match status" value="1"/>
</dbReference>
<dbReference type="PANTHER" id="PTHR24321">
    <property type="entry name" value="DEHYDROGENASES, SHORT CHAIN"/>
    <property type="match status" value="1"/>
</dbReference>
<evidence type="ECO:0000256" key="2">
    <source>
        <dbReference type="ARBA" id="ARBA00023002"/>
    </source>
</evidence>
<dbReference type="GO" id="GO:0052588">
    <property type="term" value="F:diacetyl reductase ((S)-acetoin forming) (NAD+) activity"/>
    <property type="evidence" value="ECO:0007669"/>
    <property type="project" value="UniProtKB-EC"/>
</dbReference>
<sequence length="303" mass="31780">MTDRFHGKVIIVTGAASGIGEATARRFVVEGAKVAMIDRDEASLEKVTKSLPADQVMVQAADVSDSRAVDEMVAAVVGGFGRLDVIVNNAGVHEGGDPASITDEKWRKVMSTDIDGVFYGCRAALPHLENTKGSIVNTASVSGTGGDWGMSPYNAAKGAVVDLTRALALDLGKKGIRVNAVCPSLTRTGMTEDMMDDNKLLAKFAERILLGRVCEPQEVAAVIAFLTSDDASFMTGANVAVDGGVSASDNRPRNSSQASSIVLLSERRVVKTCVEGARSWVNFDASGVPQQVFGEPATEDAEG</sequence>
<dbReference type="Gene3D" id="3.40.50.720">
    <property type="entry name" value="NAD(P)-binding Rossmann-like Domain"/>
    <property type="match status" value="1"/>
</dbReference>
<dbReference type="GO" id="GO:0047512">
    <property type="term" value="F:(S,S)-butanediol dehydrogenase activity"/>
    <property type="evidence" value="ECO:0007669"/>
    <property type="project" value="UniProtKB-EC"/>
</dbReference>
<keyword evidence="2 5" id="KW-0560">Oxidoreductase</keyword>
<dbReference type="SMART" id="SM00822">
    <property type="entry name" value="PKS_KR"/>
    <property type="match status" value="1"/>
</dbReference>
<accession>A0A8I1Y992</accession>
<dbReference type="SUPFAM" id="SSF51735">
    <property type="entry name" value="NAD(P)-binding Rossmann-fold domains"/>
    <property type="match status" value="1"/>
</dbReference>
<organism evidence="5 6">
    <name type="scientific">Bradyrhizobium elkanii</name>
    <dbReference type="NCBI Taxonomy" id="29448"/>
    <lineage>
        <taxon>Bacteria</taxon>
        <taxon>Pseudomonadati</taxon>
        <taxon>Pseudomonadota</taxon>
        <taxon>Alphaproteobacteria</taxon>
        <taxon>Hyphomicrobiales</taxon>
        <taxon>Nitrobacteraceae</taxon>
        <taxon>Bradyrhizobium</taxon>
    </lineage>
</organism>
<protein>
    <submittedName>
        <fullName evidence="5">Meso-butanediol dehydrogenase/(S,S)-butanediol dehydrogenase/diacetyl reductase</fullName>
        <ecNumber evidence="5">1.1.1.-</ecNumber>
        <ecNumber evidence="5">1.1.1.304</ecNumber>
        <ecNumber evidence="5">1.1.1.76</ecNumber>
    </submittedName>
</protein>
<reference evidence="5" key="1">
    <citation type="submission" date="2021-02" db="EMBL/GenBank/DDBJ databases">
        <title>Genomic Encyclopedia of Type Strains, Phase IV (KMG-V): Genome sequencing to study the core and pangenomes of soil and plant-associated prokaryotes.</title>
        <authorList>
            <person name="Whitman W."/>
        </authorList>
    </citation>
    <scope>NUCLEOTIDE SEQUENCE</scope>
    <source>
        <strain evidence="5">USDA 406</strain>
    </source>
</reference>
<evidence type="ECO:0000256" key="3">
    <source>
        <dbReference type="ARBA" id="ARBA00023027"/>
    </source>
</evidence>
<dbReference type="InterPro" id="IPR002347">
    <property type="entry name" value="SDR_fam"/>
</dbReference>
<evidence type="ECO:0000313" key="6">
    <source>
        <dbReference type="Proteomes" id="UP000673383"/>
    </source>
</evidence>
<dbReference type="AlphaFoldDB" id="A0A8I1Y992"/>
<comment type="similarity">
    <text evidence="1">Belongs to the short-chain dehydrogenases/reductases (SDR) family.</text>
</comment>
<dbReference type="EMBL" id="JAFICZ010000001">
    <property type="protein sequence ID" value="MBP1294161.1"/>
    <property type="molecule type" value="Genomic_DNA"/>
</dbReference>
<dbReference type="Proteomes" id="UP000673383">
    <property type="component" value="Unassembled WGS sequence"/>
</dbReference>
<dbReference type="InterPro" id="IPR020904">
    <property type="entry name" value="Sc_DH/Rdtase_CS"/>
</dbReference>
<dbReference type="PRINTS" id="PR00081">
    <property type="entry name" value="GDHRDH"/>
</dbReference>
<gene>
    <name evidence="5" type="ORF">JOH49_003914</name>
</gene>
<dbReference type="PANTHER" id="PTHR24321:SF8">
    <property type="entry name" value="ESTRADIOL 17-BETA-DEHYDROGENASE 8-RELATED"/>
    <property type="match status" value="1"/>
</dbReference>
<feature type="domain" description="Ketoreductase" evidence="4">
    <location>
        <begin position="8"/>
        <end position="184"/>
    </location>
</feature>
<dbReference type="NCBIfam" id="NF005559">
    <property type="entry name" value="PRK07231.1"/>
    <property type="match status" value="1"/>
</dbReference>
<proteinExistence type="inferred from homology"/>
<dbReference type="PRINTS" id="PR00080">
    <property type="entry name" value="SDRFAMILY"/>
</dbReference>
<evidence type="ECO:0000256" key="1">
    <source>
        <dbReference type="ARBA" id="ARBA00006484"/>
    </source>
</evidence>
<evidence type="ECO:0000259" key="4">
    <source>
        <dbReference type="SMART" id="SM00822"/>
    </source>
</evidence>